<comment type="caution">
    <text evidence="1">The sequence shown here is derived from an EMBL/GenBank/DDBJ whole genome shotgun (WGS) entry which is preliminary data.</text>
</comment>
<organism evidence="1 2">
    <name type="scientific">Lactobacillus amylovorus</name>
    <dbReference type="NCBI Taxonomy" id="1604"/>
    <lineage>
        <taxon>Bacteria</taxon>
        <taxon>Bacillati</taxon>
        <taxon>Bacillota</taxon>
        <taxon>Bacilli</taxon>
        <taxon>Lactobacillales</taxon>
        <taxon>Lactobacillaceae</taxon>
        <taxon>Lactobacillus</taxon>
    </lineage>
</organism>
<accession>A0AAW6BCY6</accession>
<proteinExistence type="predicted"/>
<dbReference type="AlphaFoldDB" id="A0AAW6BCY6"/>
<feature type="non-terminal residue" evidence="1">
    <location>
        <position position="1"/>
    </location>
</feature>
<evidence type="ECO:0000313" key="1">
    <source>
        <dbReference type="EMBL" id="MDB6247514.1"/>
    </source>
</evidence>
<dbReference type="Pfam" id="PF07927">
    <property type="entry name" value="HicA_toxin"/>
    <property type="match status" value="1"/>
</dbReference>
<sequence>KILMNHFNFKLTNKGRSNGSRVQFQRGDVKIDLHKPHPRNTLKAYQIRDLKEGLKKAGIRL</sequence>
<evidence type="ECO:0000313" key="2">
    <source>
        <dbReference type="Proteomes" id="UP001141961"/>
    </source>
</evidence>
<gene>
    <name evidence="1" type="ORF">ODV14_09410</name>
</gene>
<dbReference type="GO" id="GO:0003729">
    <property type="term" value="F:mRNA binding"/>
    <property type="evidence" value="ECO:0007669"/>
    <property type="project" value="InterPro"/>
</dbReference>
<dbReference type="InterPro" id="IPR012933">
    <property type="entry name" value="HicA_mRNA_interferase"/>
</dbReference>
<name>A0AAW6BCY6_LACAM</name>
<dbReference type="Proteomes" id="UP001141961">
    <property type="component" value="Unassembled WGS sequence"/>
</dbReference>
<reference evidence="1" key="1">
    <citation type="journal article" date="2022" name="Microorganisms">
        <title>Antibiotic Susceptibility, Resistance Gene Determinants and Corresponding Genomic Regions in Lactobacillus amylovorus Isolates Derived from Wild Boars and Domestic Pigs.</title>
        <authorList>
            <person name="Moravkova M."/>
            <person name="Kostovova I."/>
            <person name="Kavanova K."/>
            <person name="Pechar R."/>
            <person name="Stanek S."/>
            <person name="Brychta A."/>
            <person name="Zeman M."/>
            <person name="Kubasova T."/>
        </authorList>
    </citation>
    <scope>NUCLEOTIDE SEQUENCE</scope>
    <source>
        <strain evidence="1">M597B</strain>
    </source>
</reference>
<dbReference type="EMBL" id="JAOTHD010000037">
    <property type="protein sequence ID" value="MDB6247514.1"/>
    <property type="molecule type" value="Genomic_DNA"/>
</dbReference>
<dbReference type="RefSeq" id="WP_271327250.1">
    <property type="nucleotide sequence ID" value="NZ_JAOTHC010000036.1"/>
</dbReference>
<reference evidence="1" key="2">
    <citation type="submission" date="2022-10" db="EMBL/GenBank/DDBJ databases">
        <authorList>
            <person name="Kostovova I."/>
            <person name="Moravkova M."/>
            <person name="Pechar R."/>
        </authorList>
    </citation>
    <scope>NUCLEOTIDE SEQUENCE</scope>
    <source>
        <strain evidence="1">M597B</strain>
    </source>
</reference>
<protein>
    <submittedName>
        <fullName evidence="1">Type II toxin-antitoxin system HicA family toxin</fullName>
    </submittedName>
</protein>